<protein>
    <submittedName>
        <fullName evidence="2">Uncharacterized protein</fullName>
    </submittedName>
</protein>
<keyword evidence="3" id="KW-1185">Reference proteome</keyword>
<reference evidence="2 3" key="1">
    <citation type="submission" date="2014-06" db="EMBL/GenBank/DDBJ databases">
        <title>Evolutionary Origins and Diversification of the Mycorrhizal Mutualists.</title>
        <authorList>
            <consortium name="DOE Joint Genome Institute"/>
            <consortium name="Mycorrhizal Genomics Consortium"/>
            <person name="Kohler A."/>
            <person name="Kuo A."/>
            <person name="Nagy L.G."/>
            <person name="Floudas D."/>
            <person name="Copeland A."/>
            <person name="Barry K.W."/>
            <person name="Cichocki N."/>
            <person name="Veneault-Fourrey C."/>
            <person name="LaButti K."/>
            <person name="Lindquist E.A."/>
            <person name="Lipzen A."/>
            <person name="Lundell T."/>
            <person name="Morin E."/>
            <person name="Murat C."/>
            <person name="Riley R."/>
            <person name="Ohm R."/>
            <person name="Sun H."/>
            <person name="Tunlid A."/>
            <person name="Henrissat B."/>
            <person name="Grigoriev I.V."/>
            <person name="Hibbett D.S."/>
            <person name="Martin F."/>
        </authorList>
    </citation>
    <scope>NUCLEOTIDE SEQUENCE [LARGE SCALE GENOMIC DNA]</scope>
    <source>
        <strain evidence="2 3">SS14</strain>
    </source>
</reference>
<dbReference type="HOGENOM" id="CLU_065614_2_0_1"/>
<dbReference type="Proteomes" id="UP000054279">
    <property type="component" value="Unassembled WGS sequence"/>
</dbReference>
<evidence type="ECO:0000313" key="2">
    <source>
        <dbReference type="EMBL" id="KIJ23488.1"/>
    </source>
</evidence>
<sequence length="217" mass="24254">MPLSHPSHLFSSYSKVRVSRTFPPIIKHLSLTPERSPSPPYLTLNRTFSVSFDEGADRISNAMARNAGVTVVQSASRQSSSHSPLNSDNNCPEPDNSNIEPSSDSEGIPENRKIPKPKGEVGHPGGNGYSLSNELRWDKTVYEAVQKGVHRLADAHLNNNFGISKQDDRDIWIVLKKANQEFPILRKYVAYWPARNMVKLYLKTSSERACRDLPPST</sequence>
<feature type="compositionally biased region" description="Low complexity" evidence="1">
    <location>
        <begin position="74"/>
        <end position="83"/>
    </location>
</feature>
<accession>A0A0C9T3N1</accession>
<dbReference type="AlphaFoldDB" id="A0A0C9T3N1"/>
<gene>
    <name evidence="2" type="ORF">M422DRAFT_275912</name>
</gene>
<proteinExistence type="predicted"/>
<dbReference type="EMBL" id="KN837657">
    <property type="protein sequence ID" value="KIJ23488.1"/>
    <property type="molecule type" value="Genomic_DNA"/>
</dbReference>
<feature type="compositionally biased region" description="Basic and acidic residues" evidence="1">
    <location>
        <begin position="109"/>
        <end position="121"/>
    </location>
</feature>
<dbReference type="OrthoDB" id="2686745at2759"/>
<feature type="compositionally biased region" description="Polar residues" evidence="1">
    <location>
        <begin position="84"/>
        <end position="105"/>
    </location>
</feature>
<name>A0A0C9T3N1_SPHS4</name>
<organism evidence="2 3">
    <name type="scientific">Sphaerobolus stellatus (strain SS14)</name>
    <dbReference type="NCBI Taxonomy" id="990650"/>
    <lineage>
        <taxon>Eukaryota</taxon>
        <taxon>Fungi</taxon>
        <taxon>Dikarya</taxon>
        <taxon>Basidiomycota</taxon>
        <taxon>Agaricomycotina</taxon>
        <taxon>Agaricomycetes</taxon>
        <taxon>Phallomycetidae</taxon>
        <taxon>Geastrales</taxon>
        <taxon>Sphaerobolaceae</taxon>
        <taxon>Sphaerobolus</taxon>
    </lineage>
</organism>
<evidence type="ECO:0000256" key="1">
    <source>
        <dbReference type="SAM" id="MobiDB-lite"/>
    </source>
</evidence>
<evidence type="ECO:0000313" key="3">
    <source>
        <dbReference type="Proteomes" id="UP000054279"/>
    </source>
</evidence>
<feature type="region of interest" description="Disordered" evidence="1">
    <location>
        <begin position="70"/>
        <end position="130"/>
    </location>
</feature>